<dbReference type="AlphaFoldDB" id="A0A5B0WRR2"/>
<organism evidence="2 3">
    <name type="scientific">Pseudohalioglobus sediminis</name>
    <dbReference type="NCBI Taxonomy" id="2606449"/>
    <lineage>
        <taxon>Bacteria</taxon>
        <taxon>Pseudomonadati</taxon>
        <taxon>Pseudomonadota</taxon>
        <taxon>Gammaproteobacteria</taxon>
        <taxon>Cellvibrionales</taxon>
        <taxon>Halieaceae</taxon>
        <taxon>Pseudohalioglobus</taxon>
    </lineage>
</organism>
<proteinExistence type="predicted"/>
<dbReference type="Gene3D" id="3.20.20.140">
    <property type="entry name" value="Metal-dependent hydrolases"/>
    <property type="match status" value="1"/>
</dbReference>
<dbReference type="SUPFAM" id="SSF89550">
    <property type="entry name" value="PHP domain-like"/>
    <property type="match status" value="1"/>
</dbReference>
<name>A0A5B0WRR2_9GAMM</name>
<protein>
    <submittedName>
        <fullName evidence="2">DUF3604 domain-containing protein</fullName>
    </submittedName>
</protein>
<reference evidence="2 3" key="1">
    <citation type="submission" date="2019-09" db="EMBL/GenBank/DDBJ databases">
        <authorList>
            <person name="Chen X.-Y."/>
        </authorList>
    </citation>
    <scope>NUCLEOTIDE SEQUENCE [LARGE SCALE GENOMIC DNA]</scope>
    <source>
        <strain evidence="2 3">NY5</strain>
    </source>
</reference>
<evidence type="ECO:0000256" key="1">
    <source>
        <dbReference type="SAM" id="SignalP"/>
    </source>
</evidence>
<dbReference type="InterPro" id="IPR016195">
    <property type="entry name" value="Pol/histidinol_Pase-like"/>
</dbReference>
<dbReference type="EMBL" id="VTUX01000007">
    <property type="protein sequence ID" value="KAA1189643.1"/>
    <property type="molecule type" value="Genomic_DNA"/>
</dbReference>
<keyword evidence="3" id="KW-1185">Reference proteome</keyword>
<keyword evidence="1" id="KW-0732">Signal</keyword>
<feature type="signal peptide" evidence="1">
    <location>
        <begin position="1"/>
        <end position="19"/>
    </location>
</feature>
<dbReference type="RefSeq" id="WP_149612253.1">
    <property type="nucleotide sequence ID" value="NZ_VTUX01000007.1"/>
</dbReference>
<feature type="chain" id="PRO_5023000655" evidence="1">
    <location>
        <begin position="20"/>
        <end position="733"/>
    </location>
</feature>
<evidence type="ECO:0000313" key="3">
    <source>
        <dbReference type="Proteomes" id="UP000323708"/>
    </source>
</evidence>
<dbReference type="Pfam" id="PF12228">
    <property type="entry name" value="DUF3604"/>
    <property type="match status" value="2"/>
</dbReference>
<comment type="caution">
    <text evidence="2">The sequence shown here is derived from an EMBL/GenBank/DDBJ whole genome shotgun (WGS) entry which is preliminary data.</text>
</comment>
<dbReference type="InterPro" id="IPR022028">
    <property type="entry name" value="DUF3604"/>
</dbReference>
<evidence type="ECO:0000313" key="2">
    <source>
        <dbReference type="EMBL" id="KAA1189643.1"/>
    </source>
</evidence>
<gene>
    <name evidence="2" type="ORF">F0M18_14940</name>
</gene>
<sequence>MRWCNAGSLAMLLAMIALCGCEEPQGRGQIQGAALADTVLQERAQRQATVRPDVEGQILFGDLHVHTTFSPDAFIMSTPLTGGTGLHPPADACDFARYCSGLDFWSINDHAEGLTPRRWAETRESIRECNAAAGDSDNPDLVAFLGWEWSQVSTDPATHYGHKNVIFLDTAEGSVPSRAIAAPRERLSRAPIGRVSQLMMSLMDFENREFYLGIQGYYDEIADTPLCEQGVNVKALPDDCLEVASDPRELFTKLDQWGFDSLVIPHGNTWGMNTPAGTRFDKQLNLQQHDPRRQILFEIYSGHGNAEEYRRWRAAVSGDDGGLVCPEPWDDYMPCCHRAGQIIRRRCEASGESPAECQRREFEARQNFVDAGNSGHLTVPGQQVVDWLNCGTCSDCFNEPMDHRPATSAQYALAITGFQPGQGPLNFRFGFIGSSDNHRSQPGTGYKEVARKFMTESFGAENPRLARRVGDQRDPEPFSVALDADNSVGLQNSRNMERQNSFWLTGGLVAAHSQGRDRHAIWDSLKRRQVYATSGDRILLWFDLLEGGNEVPMGSEVLVTGNPRFRVSAIGDFKQQPGCPEHAYTGLGEARVASLCAGQCYNPGDERWQMDRIEIVRIRRQSYPGEAVETLVEDPWRTFDCEPGVLECTAEFVDEAFRDEAREVVYYARAIQETTAMINADNLRCEYDEQGNCVAVNPCYGDYRTPAEDDCLAPAQQRAWSSPLFVAPAEEAP</sequence>
<dbReference type="Proteomes" id="UP000323708">
    <property type="component" value="Unassembled WGS sequence"/>
</dbReference>
<dbReference type="PROSITE" id="PS51257">
    <property type="entry name" value="PROKAR_LIPOPROTEIN"/>
    <property type="match status" value="1"/>
</dbReference>
<accession>A0A5B0WRR2</accession>